<keyword evidence="2" id="KW-0238">DNA-binding</keyword>
<name>A0ABV5WU41_9LACO</name>
<dbReference type="SUPFAM" id="SSF46689">
    <property type="entry name" value="Homeodomain-like"/>
    <property type="match status" value="2"/>
</dbReference>
<comment type="caution">
    <text evidence="5">The sequence shown here is derived from an EMBL/GenBank/DDBJ whole genome shotgun (WGS) entry which is preliminary data.</text>
</comment>
<evidence type="ECO:0000256" key="1">
    <source>
        <dbReference type="ARBA" id="ARBA00023015"/>
    </source>
</evidence>
<sequence>MPGIFNFPYLQVTDILNISEQDYPLNQSNRYQKNDTNLLVYVKRGQLLIRNQRDFILNPHELLILPTDEPLTLTATVPHTTALQLIFQATSKHLTALYRRTFTFNDEPLLTAIHSESQTILDLRRRKPEMSYDMEIGEYFIATSALLYSRATALLVKLCQMEIKNRLPQAIRLKKAEPQTAPDPAAVQTQLHYAHATSGALYKQLLVNQIIAYMKLNLEKPLTIEKIAQEFLLGSSNLKRIFKAETSTSIMAYFRTLKMARAKELITEHHLNFTKIAAKLGFNSVHHFSAAFKNYTGMTPSQYYQRVRPQEEPREQP</sequence>
<dbReference type="Pfam" id="PF12833">
    <property type="entry name" value="HTH_18"/>
    <property type="match status" value="1"/>
</dbReference>
<gene>
    <name evidence="5" type="ORF">ACFFLI_04975</name>
</gene>
<evidence type="ECO:0000256" key="2">
    <source>
        <dbReference type="ARBA" id="ARBA00023125"/>
    </source>
</evidence>
<evidence type="ECO:0000259" key="4">
    <source>
        <dbReference type="PROSITE" id="PS01124"/>
    </source>
</evidence>
<dbReference type="Gene3D" id="1.10.10.60">
    <property type="entry name" value="Homeodomain-like"/>
    <property type="match status" value="1"/>
</dbReference>
<proteinExistence type="predicted"/>
<dbReference type="PROSITE" id="PS01124">
    <property type="entry name" value="HTH_ARAC_FAMILY_2"/>
    <property type="match status" value="1"/>
</dbReference>
<dbReference type="InterPro" id="IPR020449">
    <property type="entry name" value="Tscrpt_reg_AraC-type_HTH"/>
</dbReference>
<feature type="domain" description="HTH araC/xylS-type" evidence="4">
    <location>
        <begin position="208"/>
        <end position="306"/>
    </location>
</feature>
<evidence type="ECO:0000313" key="5">
    <source>
        <dbReference type="EMBL" id="MFB9769231.1"/>
    </source>
</evidence>
<reference evidence="5 6" key="1">
    <citation type="submission" date="2024-09" db="EMBL/GenBank/DDBJ databases">
        <authorList>
            <person name="Sun Q."/>
            <person name="Mori K."/>
        </authorList>
    </citation>
    <scope>NUCLEOTIDE SEQUENCE [LARGE SCALE GENOMIC DNA]</scope>
    <source>
        <strain evidence="5 6">TBRC 4576</strain>
    </source>
</reference>
<keyword evidence="3" id="KW-0804">Transcription</keyword>
<evidence type="ECO:0000256" key="3">
    <source>
        <dbReference type="ARBA" id="ARBA00023163"/>
    </source>
</evidence>
<dbReference type="SMART" id="SM00342">
    <property type="entry name" value="HTH_ARAC"/>
    <property type="match status" value="1"/>
</dbReference>
<dbReference type="PANTHER" id="PTHR43280">
    <property type="entry name" value="ARAC-FAMILY TRANSCRIPTIONAL REGULATOR"/>
    <property type="match status" value="1"/>
</dbReference>
<dbReference type="InterPro" id="IPR009057">
    <property type="entry name" value="Homeodomain-like_sf"/>
</dbReference>
<dbReference type="EMBL" id="JBHLZY010000010">
    <property type="protein sequence ID" value="MFB9769231.1"/>
    <property type="molecule type" value="Genomic_DNA"/>
</dbReference>
<organism evidence="5 6">
    <name type="scientific">Lactiplantibacillus modestisalitolerans</name>
    <dbReference type="NCBI Taxonomy" id="1457219"/>
    <lineage>
        <taxon>Bacteria</taxon>
        <taxon>Bacillati</taxon>
        <taxon>Bacillota</taxon>
        <taxon>Bacilli</taxon>
        <taxon>Lactobacillales</taxon>
        <taxon>Lactobacillaceae</taxon>
        <taxon>Lactiplantibacillus</taxon>
    </lineage>
</organism>
<dbReference type="PROSITE" id="PS00041">
    <property type="entry name" value="HTH_ARAC_FAMILY_1"/>
    <property type="match status" value="1"/>
</dbReference>
<dbReference type="InterPro" id="IPR018060">
    <property type="entry name" value="HTH_AraC"/>
</dbReference>
<protein>
    <submittedName>
        <fullName evidence="5">Helix-turn-helix transcriptional regulator</fullName>
    </submittedName>
</protein>
<accession>A0ABV5WU41</accession>
<dbReference type="PANTHER" id="PTHR43280:SF2">
    <property type="entry name" value="HTH-TYPE TRANSCRIPTIONAL REGULATOR EXSA"/>
    <property type="match status" value="1"/>
</dbReference>
<dbReference type="RefSeq" id="WP_137642563.1">
    <property type="nucleotide sequence ID" value="NZ_BJEA01000009.1"/>
</dbReference>
<dbReference type="InterPro" id="IPR018062">
    <property type="entry name" value="HTH_AraC-typ_CS"/>
</dbReference>
<dbReference type="PRINTS" id="PR00032">
    <property type="entry name" value="HTHARAC"/>
</dbReference>
<dbReference type="Proteomes" id="UP001589691">
    <property type="component" value="Unassembled WGS sequence"/>
</dbReference>
<keyword evidence="6" id="KW-1185">Reference proteome</keyword>
<evidence type="ECO:0000313" key="6">
    <source>
        <dbReference type="Proteomes" id="UP001589691"/>
    </source>
</evidence>
<keyword evidence="1" id="KW-0805">Transcription regulation</keyword>